<proteinExistence type="predicted"/>
<feature type="region of interest" description="Disordered" evidence="1">
    <location>
        <begin position="83"/>
        <end position="121"/>
    </location>
</feature>
<feature type="region of interest" description="Disordered" evidence="1">
    <location>
        <begin position="16"/>
        <end position="38"/>
    </location>
</feature>
<evidence type="ECO:0000313" key="3">
    <source>
        <dbReference type="Proteomes" id="UP000823749"/>
    </source>
</evidence>
<feature type="compositionally biased region" description="Acidic residues" evidence="1">
    <location>
        <begin position="103"/>
        <end position="115"/>
    </location>
</feature>
<evidence type="ECO:0000256" key="1">
    <source>
        <dbReference type="SAM" id="MobiDB-lite"/>
    </source>
</evidence>
<reference evidence="2" key="1">
    <citation type="submission" date="2020-08" db="EMBL/GenBank/DDBJ databases">
        <title>Plant Genome Project.</title>
        <authorList>
            <person name="Zhang R.-G."/>
        </authorList>
    </citation>
    <scope>NUCLEOTIDE SEQUENCE</scope>
    <source>
        <strain evidence="2">WSP0</strain>
        <tissue evidence="2">Leaf</tissue>
    </source>
</reference>
<comment type="caution">
    <text evidence="2">The sequence shown here is derived from an EMBL/GenBank/DDBJ whole genome shotgun (WGS) entry which is preliminary data.</text>
</comment>
<organism evidence="2 3">
    <name type="scientific">Rhododendron griersonianum</name>
    <dbReference type="NCBI Taxonomy" id="479676"/>
    <lineage>
        <taxon>Eukaryota</taxon>
        <taxon>Viridiplantae</taxon>
        <taxon>Streptophyta</taxon>
        <taxon>Embryophyta</taxon>
        <taxon>Tracheophyta</taxon>
        <taxon>Spermatophyta</taxon>
        <taxon>Magnoliopsida</taxon>
        <taxon>eudicotyledons</taxon>
        <taxon>Gunneridae</taxon>
        <taxon>Pentapetalae</taxon>
        <taxon>asterids</taxon>
        <taxon>Ericales</taxon>
        <taxon>Ericaceae</taxon>
        <taxon>Ericoideae</taxon>
        <taxon>Rhodoreae</taxon>
        <taxon>Rhododendron</taxon>
    </lineage>
</organism>
<dbReference type="EMBL" id="JACTNZ010000008">
    <property type="protein sequence ID" value="KAG5535273.1"/>
    <property type="molecule type" value="Genomic_DNA"/>
</dbReference>
<gene>
    <name evidence="2" type="ORF">RHGRI_023150</name>
</gene>
<dbReference type="Proteomes" id="UP000823749">
    <property type="component" value="Chromosome 8"/>
</dbReference>
<evidence type="ECO:0000313" key="2">
    <source>
        <dbReference type="EMBL" id="KAG5535273.1"/>
    </source>
</evidence>
<protein>
    <submittedName>
        <fullName evidence="2">Uncharacterized protein</fullName>
    </submittedName>
</protein>
<dbReference type="AlphaFoldDB" id="A0AAV6J5S8"/>
<keyword evidence="3" id="KW-1185">Reference proteome</keyword>
<name>A0AAV6J5S8_9ERIC</name>
<sequence length="133" mass="14058">MTMVCPLAVATNGALSDLSKGKERDGDDGGGAGDEVSNSKAVVATSTGVASVNGGSAHLLQVRMFYFETTAGAEDGMVDNMVLSEEEVNGTPERRPVESNGMDNDDDDEEDEEEFEHPGEVSIGKRLLKFLTT</sequence>
<accession>A0AAV6J5S8</accession>